<proteinExistence type="predicted"/>
<evidence type="ECO:0000313" key="3">
    <source>
        <dbReference type="EMBL" id="ACO66848.1"/>
    </source>
</evidence>
<evidence type="ECO:0000256" key="1">
    <source>
        <dbReference type="SAM" id="MobiDB-lite"/>
    </source>
</evidence>
<dbReference type="GeneID" id="8248520"/>
<feature type="compositionally biased region" description="Low complexity" evidence="1">
    <location>
        <begin position="68"/>
        <end position="77"/>
    </location>
</feature>
<dbReference type="AlphaFoldDB" id="C1EFF6"/>
<dbReference type="KEGG" id="mis:MICPUN_109402"/>
<keyword evidence="4" id="KW-1185">Reference proteome</keyword>
<name>C1EFF6_MICCC</name>
<dbReference type="EMBL" id="CP001331">
    <property type="protein sequence ID" value="ACO66848.1"/>
    <property type="molecule type" value="Genomic_DNA"/>
</dbReference>
<accession>C1EFF6</accession>
<feature type="compositionally biased region" description="Low complexity" evidence="1">
    <location>
        <begin position="93"/>
        <end position="114"/>
    </location>
</feature>
<dbReference type="RefSeq" id="XP_002505590.1">
    <property type="nucleotide sequence ID" value="XM_002505544.1"/>
</dbReference>
<dbReference type="OMA" id="CEDTEYW"/>
<feature type="region of interest" description="Disordered" evidence="1">
    <location>
        <begin position="35"/>
        <end position="165"/>
    </location>
</feature>
<sequence length="339" mass="35626">MRNLPARALLWVLLLFALAGVVRAQGRERYGYGSGRQLRTAQPDAEPDADADEIAGELSGAGSGSGSDGAAADADAGTAVEPVPDTSEEDDATPTPTDATPEATSTGAVDVAAPAEDDPAERDSSSTETETSTAAATTADSTSSDASAATPSATPSASSGRDPTFVKKKTQRVLYARPNQHPGPCTFCRSAAHRLQTALAAAHRHHHQNNQTHVEAARVTKTKVPDETYAAFMHGVCEDTEYWAHYKSFALETGGVVLAGAGLEWSPTDHDHKTATGDAHVDDLRKACNDLSDAAAEDGLYETWWKGAGAFTGRKWFFQDAYCFGPGQACDAKALNDEL</sequence>
<protein>
    <submittedName>
        <fullName evidence="3">Uncharacterized protein</fullName>
    </submittedName>
</protein>
<feature type="compositionally biased region" description="Low complexity" evidence="1">
    <location>
        <begin position="126"/>
        <end position="159"/>
    </location>
</feature>
<feature type="signal peptide" evidence="2">
    <location>
        <begin position="1"/>
        <end position="24"/>
    </location>
</feature>
<feature type="chain" id="PRO_5002906913" evidence="2">
    <location>
        <begin position="25"/>
        <end position="339"/>
    </location>
</feature>
<evidence type="ECO:0000256" key="2">
    <source>
        <dbReference type="SAM" id="SignalP"/>
    </source>
</evidence>
<dbReference type="InParanoid" id="C1EFF6"/>
<gene>
    <name evidence="3" type="ORF">MICPUN_109402</name>
</gene>
<evidence type="ECO:0000313" key="4">
    <source>
        <dbReference type="Proteomes" id="UP000002009"/>
    </source>
</evidence>
<organism evidence="3 4">
    <name type="scientific">Micromonas commoda (strain RCC299 / NOUM17 / CCMP2709)</name>
    <name type="common">Picoplanktonic green alga</name>
    <dbReference type="NCBI Taxonomy" id="296587"/>
    <lineage>
        <taxon>Eukaryota</taxon>
        <taxon>Viridiplantae</taxon>
        <taxon>Chlorophyta</taxon>
        <taxon>Mamiellophyceae</taxon>
        <taxon>Mamiellales</taxon>
        <taxon>Mamiellaceae</taxon>
        <taxon>Micromonas</taxon>
    </lineage>
</organism>
<dbReference type="OrthoDB" id="10613145at2759"/>
<reference evidence="3 4" key="1">
    <citation type="journal article" date="2009" name="Science">
        <title>Green evolution and dynamic adaptations revealed by genomes of the marine picoeukaryotes Micromonas.</title>
        <authorList>
            <person name="Worden A.Z."/>
            <person name="Lee J.H."/>
            <person name="Mock T."/>
            <person name="Rouze P."/>
            <person name="Simmons M.P."/>
            <person name="Aerts A.L."/>
            <person name="Allen A.E."/>
            <person name="Cuvelier M.L."/>
            <person name="Derelle E."/>
            <person name="Everett M.V."/>
            <person name="Foulon E."/>
            <person name="Grimwood J."/>
            <person name="Gundlach H."/>
            <person name="Henrissat B."/>
            <person name="Napoli C."/>
            <person name="McDonald S.M."/>
            <person name="Parker M.S."/>
            <person name="Rombauts S."/>
            <person name="Salamov A."/>
            <person name="Von Dassow P."/>
            <person name="Badger J.H."/>
            <person name="Coutinho P.M."/>
            <person name="Demir E."/>
            <person name="Dubchak I."/>
            <person name="Gentemann C."/>
            <person name="Eikrem W."/>
            <person name="Gready J.E."/>
            <person name="John U."/>
            <person name="Lanier W."/>
            <person name="Lindquist E.A."/>
            <person name="Lucas S."/>
            <person name="Mayer K.F."/>
            <person name="Moreau H."/>
            <person name="Not F."/>
            <person name="Otillar R."/>
            <person name="Panaud O."/>
            <person name="Pangilinan J."/>
            <person name="Paulsen I."/>
            <person name="Piegu B."/>
            <person name="Poliakov A."/>
            <person name="Robbens S."/>
            <person name="Schmutz J."/>
            <person name="Toulza E."/>
            <person name="Wyss T."/>
            <person name="Zelensky A."/>
            <person name="Zhou K."/>
            <person name="Armbrust E.V."/>
            <person name="Bhattacharya D."/>
            <person name="Goodenough U.W."/>
            <person name="Van de Peer Y."/>
            <person name="Grigoriev I.V."/>
        </authorList>
    </citation>
    <scope>NUCLEOTIDE SEQUENCE [LARGE SCALE GENOMIC DNA]</scope>
    <source>
        <strain evidence="4">RCC299 / NOUM17</strain>
    </source>
</reference>
<keyword evidence="2" id="KW-0732">Signal</keyword>
<feature type="compositionally biased region" description="Acidic residues" evidence="1">
    <location>
        <begin position="45"/>
        <end position="55"/>
    </location>
</feature>
<dbReference type="Proteomes" id="UP000002009">
    <property type="component" value="Chromosome 13"/>
</dbReference>